<keyword evidence="3 6" id="KW-0396">Initiation factor</keyword>
<dbReference type="PROSITE" id="PS50102">
    <property type="entry name" value="RRM"/>
    <property type="match status" value="1"/>
</dbReference>
<dbReference type="GO" id="GO:0003743">
    <property type="term" value="F:translation initiation factor activity"/>
    <property type="evidence" value="ECO:0007669"/>
    <property type="project" value="UniProtKB-UniRule"/>
</dbReference>
<evidence type="ECO:0000256" key="6">
    <source>
        <dbReference type="HAMAP-Rule" id="MF_03001"/>
    </source>
</evidence>
<keyword evidence="4 6" id="KW-0694">RNA-binding</keyword>
<dbReference type="CDD" id="cd12278">
    <property type="entry name" value="RRM_eIF3B"/>
    <property type="match status" value="1"/>
</dbReference>
<name>A0A835HXL2_9MAGN</name>
<evidence type="ECO:0000256" key="3">
    <source>
        <dbReference type="ARBA" id="ARBA00022540"/>
    </source>
</evidence>
<dbReference type="PANTHER" id="PTHR14068:SF0">
    <property type="entry name" value="EUKARYOTIC TRANSLATION INITIATION FACTOR 3 SUBUNIT B"/>
    <property type="match status" value="1"/>
</dbReference>
<dbReference type="Pfam" id="PF08662">
    <property type="entry name" value="eIF2A"/>
    <property type="match status" value="1"/>
</dbReference>
<evidence type="ECO:0000256" key="2">
    <source>
        <dbReference type="ARBA" id="ARBA00022490"/>
    </source>
</evidence>
<dbReference type="InterPro" id="IPR015943">
    <property type="entry name" value="WD40/YVTN_repeat-like_dom_sf"/>
</dbReference>
<dbReference type="EMBL" id="JADFTS010000005">
    <property type="protein sequence ID" value="KAF9606561.1"/>
    <property type="molecule type" value="Genomic_DNA"/>
</dbReference>
<dbReference type="FunFam" id="3.30.70.330:FF:000235">
    <property type="entry name" value="Eukaryotic translation initiation factor 3 subunit B"/>
    <property type="match status" value="1"/>
</dbReference>
<evidence type="ECO:0000256" key="5">
    <source>
        <dbReference type="ARBA" id="ARBA00022917"/>
    </source>
</evidence>
<organism evidence="8 9">
    <name type="scientific">Coptis chinensis</name>
    <dbReference type="NCBI Taxonomy" id="261450"/>
    <lineage>
        <taxon>Eukaryota</taxon>
        <taxon>Viridiplantae</taxon>
        <taxon>Streptophyta</taxon>
        <taxon>Embryophyta</taxon>
        <taxon>Tracheophyta</taxon>
        <taxon>Spermatophyta</taxon>
        <taxon>Magnoliopsida</taxon>
        <taxon>Ranunculales</taxon>
        <taxon>Ranunculaceae</taxon>
        <taxon>Coptidoideae</taxon>
        <taxon>Coptis</taxon>
    </lineage>
</organism>
<dbReference type="PANTHER" id="PTHR14068">
    <property type="entry name" value="EUKARYOTIC TRANSLATION INITIATION FACTOR 3 EIF3 -RELATED"/>
    <property type="match status" value="1"/>
</dbReference>
<comment type="caution">
    <text evidence="8">The sequence shown here is derived from an EMBL/GenBank/DDBJ whole genome shotgun (WGS) entry which is preliminary data.</text>
</comment>
<dbReference type="Gene3D" id="2.130.10.10">
    <property type="entry name" value="YVTN repeat-like/Quinoprotein amine dehydrogenase"/>
    <property type="match status" value="1"/>
</dbReference>
<comment type="function">
    <text evidence="6">RNA-binding component of the eukaryotic translation initiation factor 3 (eIF-3) complex, which is involved in protein synthesis of a specialized repertoire of mRNAs and, together with other initiation factors, stimulates binding of mRNA and methionyl-tRNAi to the 40S ribosome. The eIF-3 complex specifically targets and initiates translation of a subset of mRNAs involved in cell proliferation.</text>
</comment>
<keyword evidence="5 6" id="KW-0648">Protein biosynthesis</keyword>
<sequence length="679" mass="77317">MAVDVIPMSEIETKANQLGIDLSQIDFNSITLPPDEDMGILSDDEEELRKEESVGFETGFGNGIVVDHLPIVGSDKFGRLEEVIRRIFSKHGDIKEDGVWMPVDPYTEKTRGYCFIEYNTTQEAELAKEKSHGYKLGKEYIAVNLLDDFDRFMKVPDEWDPPETKTYTPGVLWNDPRQLKPELVSRLSFWTDSLVQWSRHGTYLATVIRQGAVVWGGATTFKRLMRYPHPQRFVLNIFDVRTGKMMRKFEGSADDIATGGQSGVSWPVMRMGKNVISVYETETFTLIDKKSLKVQNVIDFSWSPTDPIIALFIPELGGGNQPAKVSLVQIPGKEELRQKNLFSVSDCRMYWQSSGDYLAVMVARYTKTKKSTHTSFELFRIKERDIPIEVLELENKNDKIIAFAWEPKGHRFAVIHGDSPRPDISFYSMCTSSNTDHVSKLTTIKGKQANALFWSPAGRFILLAGLKEFNGQLEFFDVDELETMQTGEHFRATDVEWDPTGRYVATSVTAVHEMENGFYIWSFTGKLLYRIPRDHLYQVNIIAVMKGVGWLILAFARGPNLGMPHHAFTFPKAKKKKKIAGKELGLVGPNPVLAFVASKATFPLDCREGGRDCKESEEEEWEGWVKKWKQLHEEEELASLMLQNGEANDEEEQYEAREIEVEEVLDVTEEIVNDVGARR</sequence>
<comment type="subcellular location">
    <subcellularLocation>
        <location evidence="1 6">Cytoplasm</location>
    </subcellularLocation>
</comment>
<gene>
    <name evidence="8" type="ORF">IFM89_026621</name>
</gene>
<evidence type="ECO:0000256" key="4">
    <source>
        <dbReference type="ARBA" id="ARBA00022884"/>
    </source>
</evidence>
<evidence type="ECO:0000313" key="9">
    <source>
        <dbReference type="Proteomes" id="UP000631114"/>
    </source>
</evidence>
<dbReference type="OrthoDB" id="10250414at2759"/>
<comment type="subunit">
    <text evidence="6">Component of the eukaryotic translation initiation factor 3 (eIF-3) complex.</text>
</comment>
<accession>A0A835HXL2</accession>
<comment type="similarity">
    <text evidence="6">Belongs to the eIF-3 subunit B family.</text>
</comment>
<dbReference type="InterPro" id="IPR012677">
    <property type="entry name" value="Nucleotide-bd_a/b_plait_sf"/>
</dbReference>
<dbReference type="InterPro" id="IPR011400">
    <property type="entry name" value="EIF3B"/>
</dbReference>
<dbReference type="FunFam" id="2.130.10.10:FF:000286">
    <property type="entry name" value="Eukaryotic translation initiation factor 3 subunit B"/>
    <property type="match status" value="1"/>
</dbReference>
<dbReference type="InterPro" id="IPR000504">
    <property type="entry name" value="RRM_dom"/>
</dbReference>
<dbReference type="GO" id="GO:0005852">
    <property type="term" value="C:eukaryotic translation initiation factor 3 complex"/>
    <property type="evidence" value="ECO:0007669"/>
    <property type="project" value="UniProtKB-UniRule"/>
</dbReference>
<evidence type="ECO:0000256" key="1">
    <source>
        <dbReference type="ARBA" id="ARBA00004496"/>
    </source>
</evidence>
<dbReference type="SMART" id="SM00360">
    <property type="entry name" value="RRM"/>
    <property type="match status" value="1"/>
</dbReference>
<dbReference type="GO" id="GO:0016282">
    <property type="term" value="C:eukaryotic 43S preinitiation complex"/>
    <property type="evidence" value="ECO:0007669"/>
    <property type="project" value="UniProtKB-UniRule"/>
</dbReference>
<dbReference type="SUPFAM" id="SSF54928">
    <property type="entry name" value="RNA-binding domain, RBD"/>
    <property type="match status" value="1"/>
</dbReference>
<dbReference type="Pfam" id="PF00076">
    <property type="entry name" value="RRM_1"/>
    <property type="match status" value="1"/>
</dbReference>
<dbReference type="GO" id="GO:0033290">
    <property type="term" value="C:eukaryotic 48S preinitiation complex"/>
    <property type="evidence" value="ECO:0007669"/>
    <property type="project" value="UniProtKB-UniRule"/>
</dbReference>
<protein>
    <recommendedName>
        <fullName evidence="6">Eukaryotic translation initiation factor 3 subunit B</fullName>
        <shortName evidence="6">eIF3b</shortName>
    </recommendedName>
    <alternativeName>
        <fullName evidence="6">eIF-3-eta</fullName>
    </alternativeName>
    <alternativeName>
        <fullName evidence="6">eIF3 p110</fullName>
    </alternativeName>
</protein>
<dbReference type="InterPro" id="IPR035979">
    <property type="entry name" value="RBD_domain_sf"/>
</dbReference>
<dbReference type="GO" id="GO:0003723">
    <property type="term" value="F:RNA binding"/>
    <property type="evidence" value="ECO:0007669"/>
    <property type="project" value="UniProtKB-UniRule"/>
</dbReference>
<feature type="domain" description="RRM" evidence="7">
    <location>
        <begin position="62"/>
        <end position="148"/>
    </location>
</feature>
<dbReference type="GO" id="GO:0001732">
    <property type="term" value="P:formation of cytoplasmic translation initiation complex"/>
    <property type="evidence" value="ECO:0007669"/>
    <property type="project" value="UniProtKB-UniRule"/>
</dbReference>
<dbReference type="Gene3D" id="3.30.70.330">
    <property type="match status" value="1"/>
</dbReference>
<proteinExistence type="inferred from homology"/>
<dbReference type="Proteomes" id="UP000631114">
    <property type="component" value="Unassembled WGS sequence"/>
</dbReference>
<keyword evidence="9" id="KW-1185">Reference proteome</keyword>
<dbReference type="InterPro" id="IPR013979">
    <property type="entry name" value="TIF_beta_prop-like"/>
</dbReference>
<evidence type="ECO:0000313" key="8">
    <source>
        <dbReference type="EMBL" id="KAF9606561.1"/>
    </source>
</evidence>
<keyword evidence="2 6" id="KW-0963">Cytoplasm</keyword>
<dbReference type="SUPFAM" id="SSF82171">
    <property type="entry name" value="DPP6 N-terminal domain-like"/>
    <property type="match status" value="1"/>
</dbReference>
<dbReference type="GO" id="GO:0031369">
    <property type="term" value="F:translation initiation factor binding"/>
    <property type="evidence" value="ECO:0007669"/>
    <property type="project" value="InterPro"/>
</dbReference>
<dbReference type="HAMAP" id="MF_03001">
    <property type="entry name" value="eIF3b"/>
    <property type="match status" value="1"/>
</dbReference>
<dbReference type="InterPro" id="IPR034363">
    <property type="entry name" value="eIF3B_RRM"/>
</dbReference>
<evidence type="ECO:0000259" key="7">
    <source>
        <dbReference type="PROSITE" id="PS50102"/>
    </source>
</evidence>
<reference evidence="8 9" key="1">
    <citation type="submission" date="2020-10" db="EMBL/GenBank/DDBJ databases">
        <title>The Coptis chinensis genome and diversification of protoberbering-type alkaloids.</title>
        <authorList>
            <person name="Wang B."/>
            <person name="Shu S."/>
            <person name="Song C."/>
            <person name="Liu Y."/>
        </authorList>
    </citation>
    <scope>NUCLEOTIDE SEQUENCE [LARGE SCALE GENOMIC DNA]</scope>
    <source>
        <strain evidence="8">HL-2020</strain>
        <tissue evidence="8">Leaf</tissue>
    </source>
</reference>
<dbReference type="AlphaFoldDB" id="A0A835HXL2"/>